<proteinExistence type="predicted"/>
<dbReference type="InterPro" id="IPR052536">
    <property type="entry name" value="ABC-4_Integral_Memb_Prot"/>
</dbReference>
<dbReference type="PANTHER" id="PTHR46795">
    <property type="entry name" value="ABC TRANSPORTER PERMEASE-RELATED-RELATED"/>
    <property type="match status" value="1"/>
</dbReference>
<dbReference type="RefSeq" id="WP_307251452.1">
    <property type="nucleotide sequence ID" value="NZ_JAUSUV010000004.1"/>
</dbReference>
<reference evidence="2 3" key="1">
    <citation type="submission" date="2023-07" db="EMBL/GenBank/DDBJ databases">
        <title>Genomic Encyclopedia of Type Strains, Phase IV (KMG-IV): sequencing the most valuable type-strain genomes for metagenomic binning, comparative biology and taxonomic classification.</title>
        <authorList>
            <person name="Goeker M."/>
        </authorList>
    </citation>
    <scope>NUCLEOTIDE SEQUENCE [LARGE SCALE GENOMIC DNA]</scope>
    <source>
        <strain evidence="2 3">DSM 46876</strain>
    </source>
</reference>
<comment type="caution">
    <text evidence="2">The sequence shown here is derived from an EMBL/GenBank/DDBJ whole genome shotgun (WGS) entry which is preliminary data.</text>
</comment>
<gene>
    <name evidence="2" type="ORF">J2Z48_000985</name>
</gene>
<feature type="transmembrane region" description="Helical" evidence="1">
    <location>
        <begin position="43"/>
        <end position="65"/>
    </location>
</feature>
<protein>
    <recommendedName>
        <fullName evidence="4">ABC3 transporter permease protein domain-containing protein</fullName>
    </recommendedName>
</protein>
<accession>A0AAJ1WRY7</accession>
<evidence type="ECO:0000313" key="3">
    <source>
        <dbReference type="Proteomes" id="UP001238450"/>
    </source>
</evidence>
<keyword evidence="3" id="KW-1185">Reference proteome</keyword>
<evidence type="ECO:0000256" key="1">
    <source>
        <dbReference type="SAM" id="Phobius"/>
    </source>
</evidence>
<dbReference type="Proteomes" id="UP001238450">
    <property type="component" value="Unassembled WGS sequence"/>
</dbReference>
<name>A0AAJ1WRY7_9BACL</name>
<organism evidence="2 3">
    <name type="scientific">Croceifilum oryzae</name>
    <dbReference type="NCBI Taxonomy" id="1553429"/>
    <lineage>
        <taxon>Bacteria</taxon>
        <taxon>Bacillati</taxon>
        <taxon>Bacillota</taxon>
        <taxon>Bacilli</taxon>
        <taxon>Bacillales</taxon>
        <taxon>Thermoactinomycetaceae</taxon>
        <taxon>Croceifilum</taxon>
    </lineage>
</organism>
<dbReference type="AlphaFoldDB" id="A0AAJ1WRY7"/>
<evidence type="ECO:0008006" key="4">
    <source>
        <dbReference type="Google" id="ProtNLM"/>
    </source>
</evidence>
<dbReference type="PANTHER" id="PTHR46795:SF2">
    <property type="entry name" value="ABC TRANSPORTER, PERMEASE PROTEIN"/>
    <property type="match status" value="1"/>
</dbReference>
<keyword evidence="1" id="KW-1133">Transmembrane helix</keyword>
<keyword evidence="1" id="KW-0812">Transmembrane</keyword>
<dbReference type="EMBL" id="JAUSUV010000004">
    <property type="protein sequence ID" value="MDQ0416813.1"/>
    <property type="molecule type" value="Genomic_DNA"/>
</dbReference>
<evidence type="ECO:0000313" key="2">
    <source>
        <dbReference type="EMBL" id="MDQ0416813.1"/>
    </source>
</evidence>
<feature type="transmembrane region" description="Helical" evidence="1">
    <location>
        <begin position="77"/>
        <end position="96"/>
    </location>
</feature>
<keyword evidence="1" id="KW-0472">Membrane</keyword>
<sequence length="107" mass="12703">MAAVSFIYFRVFVYIQSDRDQYRKLIKIGLKRSEIKKIVTQQLILLFFLPFVVASSHALVILSTWNQIEIKATQLTQSLQVISIFLMIQSIYFLWIRSKYIRSIFHV</sequence>